<reference evidence="2 3" key="1">
    <citation type="submission" date="2024-02" db="EMBL/GenBank/DDBJ databases">
        <title>Discinaceae phylogenomics.</title>
        <authorList>
            <person name="Dirks A.C."/>
            <person name="James T.Y."/>
        </authorList>
    </citation>
    <scope>NUCLEOTIDE SEQUENCE [LARGE SCALE GENOMIC DNA]</scope>
    <source>
        <strain evidence="2 3">ACD0624</strain>
    </source>
</reference>
<feature type="region of interest" description="Disordered" evidence="1">
    <location>
        <begin position="1"/>
        <end position="34"/>
    </location>
</feature>
<dbReference type="Proteomes" id="UP001447188">
    <property type="component" value="Unassembled WGS sequence"/>
</dbReference>
<evidence type="ECO:0000313" key="2">
    <source>
        <dbReference type="EMBL" id="KAL0632901.1"/>
    </source>
</evidence>
<feature type="compositionally biased region" description="Basic residues" evidence="1">
    <location>
        <begin position="206"/>
        <end position="227"/>
    </location>
</feature>
<proteinExistence type="predicted"/>
<name>A0ABR3GAB7_9PEZI</name>
<keyword evidence="3" id="KW-1185">Reference proteome</keyword>
<gene>
    <name evidence="2" type="ORF">Q9L58_008217</name>
</gene>
<sequence>MSISPHFSRTVGARIPGDEHPRISDGYRHPAPPQKLTSAFQTLASFGRHSGGHNQQPSTVWGFHGQELGRSMRPSSIDNQEHVSQSSGSEESAPSVLAQDFDPEISKSYLREYAGGIMSDRQIDCAVTSGRGESVMERFMGDDSDIGNLHAYACGLQLPARLNCLISDLTNPPPTPPTPGKRIRDTQVTGYTDVGRTIGILLNDQRHRRKHGVSKNRNNRTRNRKAARPPLTALTSPNAG</sequence>
<comment type="caution">
    <text evidence="2">The sequence shown here is derived from an EMBL/GenBank/DDBJ whole genome shotgun (WGS) entry which is preliminary data.</text>
</comment>
<protein>
    <submittedName>
        <fullName evidence="2">Uncharacterized protein</fullName>
    </submittedName>
</protein>
<feature type="region of interest" description="Disordered" evidence="1">
    <location>
        <begin position="46"/>
        <end position="100"/>
    </location>
</feature>
<feature type="region of interest" description="Disordered" evidence="1">
    <location>
        <begin position="204"/>
        <end position="240"/>
    </location>
</feature>
<evidence type="ECO:0000313" key="3">
    <source>
        <dbReference type="Proteomes" id="UP001447188"/>
    </source>
</evidence>
<evidence type="ECO:0000256" key="1">
    <source>
        <dbReference type="SAM" id="MobiDB-lite"/>
    </source>
</evidence>
<organism evidence="2 3">
    <name type="scientific">Discina gigas</name>
    <dbReference type="NCBI Taxonomy" id="1032678"/>
    <lineage>
        <taxon>Eukaryota</taxon>
        <taxon>Fungi</taxon>
        <taxon>Dikarya</taxon>
        <taxon>Ascomycota</taxon>
        <taxon>Pezizomycotina</taxon>
        <taxon>Pezizomycetes</taxon>
        <taxon>Pezizales</taxon>
        <taxon>Discinaceae</taxon>
        <taxon>Discina</taxon>
    </lineage>
</organism>
<feature type="compositionally biased region" description="Basic and acidic residues" evidence="1">
    <location>
        <begin position="16"/>
        <end position="28"/>
    </location>
</feature>
<accession>A0ABR3GAB7</accession>
<feature type="compositionally biased region" description="Low complexity" evidence="1">
    <location>
        <begin position="82"/>
        <end position="95"/>
    </location>
</feature>
<dbReference type="EMBL" id="JBBBZM010000145">
    <property type="protein sequence ID" value="KAL0632901.1"/>
    <property type="molecule type" value="Genomic_DNA"/>
</dbReference>